<feature type="transmembrane region" description="Helical" evidence="1">
    <location>
        <begin position="29"/>
        <end position="48"/>
    </location>
</feature>
<keyword evidence="1" id="KW-0812">Transmembrane</keyword>
<accession>A0A3G3K2B7</accession>
<dbReference type="KEGG" id="coh:EAV92_19625"/>
<dbReference type="EMBL" id="CP033433">
    <property type="protein sequence ID" value="AYQ74582.1"/>
    <property type="molecule type" value="Genomic_DNA"/>
</dbReference>
<feature type="transmembrane region" description="Helical" evidence="1">
    <location>
        <begin position="109"/>
        <end position="127"/>
    </location>
</feature>
<protein>
    <submittedName>
        <fullName evidence="2">Transposase</fullName>
    </submittedName>
</protein>
<keyword evidence="1" id="KW-1133">Transmembrane helix</keyword>
<feature type="transmembrane region" description="Helical" evidence="1">
    <location>
        <begin position="133"/>
        <end position="152"/>
    </location>
</feature>
<dbReference type="AlphaFoldDB" id="A0A3G3K2B7"/>
<dbReference type="RefSeq" id="WP_123042662.1">
    <property type="nucleotide sequence ID" value="NZ_CP033433.1"/>
</dbReference>
<organism evidence="2 3">
    <name type="scientific">Cohnella candidum</name>
    <dbReference type="NCBI Taxonomy" id="2674991"/>
    <lineage>
        <taxon>Bacteria</taxon>
        <taxon>Bacillati</taxon>
        <taxon>Bacillota</taxon>
        <taxon>Bacilli</taxon>
        <taxon>Bacillales</taxon>
        <taxon>Paenibacillaceae</taxon>
        <taxon>Cohnella</taxon>
    </lineage>
</organism>
<dbReference type="Proteomes" id="UP000269097">
    <property type="component" value="Chromosome"/>
</dbReference>
<sequence>MKPTAVTGDPTYYHYKLVRKITLRPESKYSYMTTGLVGSAALIVIYGLKGLLAVPLSLGIMLLVHAVVLRLTVRRVEEPWEKRFAFRRDWPWIGPLPVMDTNLGLFKRLHFHLFLVGCCISLMAYPWSGSSWIVALFFWHLWLLSPRLRLLWRMRKEKADGVIRLDSREVSYYHR</sequence>
<proteinExistence type="predicted"/>
<feature type="transmembrane region" description="Helical" evidence="1">
    <location>
        <begin position="54"/>
        <end position="73"/>
    </location>
</feature>
<gene>
    <name evidence="2" type="ORF">EAV92_19625</name>
</gene>
<reference evidence="2 3" key="1">
    <citation type="submission" date="2018-10" db="EMBL/GenBank/DDBJ databases">
        <title>Genome Sequence of Cohnella sp.</title>
        <authorList>
            <person name="Srinivasan S."/>
            <person name="Kim M.K."/>
        </authorList>
    </citation>
    <scope>NUCLEOTIDE SEQUENCE [LARGE SCALE GENOMIC DNA]</scope>
    <source>
        <strain evidence="2 3">18JY8-7</strain>
    </source>
</reference>
<keyword evidence="3" id="KW-1185">Reference proteome</keyword>
<keyword evidence="1" id="KW-0472">Membrane</keyword>
<name>A0A3G3K2B7_9BACL</name>
<evidence type="ECO:0000313" key="2">
    <source>
        <dbReference type="EMBL" id="AYQ74582.1"/>
    </source>
</evidence>
<evidence type="ECO:0000256" key="1">
    <source>
        <dbReference type="SAM" id="Phobius"/>
    </source>
</evidence>
<evidence type="ECO:0000313" key="3">
    <source>
        <dbReference type="Proteomes" id="UP000269097"/>
    </source>
</evidence>